<dbReference type="EMBL" id="LGKG01000169">
    <property type="protein sequence ID" value="KPC59967.1"/>
    <property type="molecule type" value="Genomic_DNA"/>
</dbReference>
<sequence>MFRDGDTARVWQCGPRRLWDDVEAAFRWRAGHGRPDPSRFGLTVTAKGERVWLDDPADSWTV</sequence>
<gene>
    <name evidence="1" type="ORF">ADL29_32060</name>
</gene>
<reference evidence="2" key="1">
    <citation type="submission" date="2015-07" db="EMBL/GenBank/DDBJ databases">
        <authorList>
            <person name="Ju K.-S."/>
            <person name="Doroghazi J.R."/>
            <person name="Metcalf W.W."/>
        </authorList>
    </citation>
    <scope>NUCLEOTIDE SEQUENCE [LARGE SCALE GENOMIC DNA]</scope>
    <source>
        <strain evidence="2">NRRL ISP-5002</strain>
    </source>
</reference>
<organism evidence="1 2">
    <name type="scientific">Streptomyces chattanoogensis</name>
    <dbReference type="NCBI Taxonomy" id="66876"/>
    <lineage>
        <taxon>Bacteria</taxon>
        <taxon>Bacillati</taxon>
        <taxon>Actinomycetota</taxon>
        <taxon>Actinomycetes</taxon>
        <taxon>Kitasatosporales</taxon>
        <taxon>Streptomycetaceae</taxon>
        <taxon>Streptomyces</taxon>
    </lineage>
</organism>
<protein>
    <recommendedName>
        <fullName evidence="3">Protein-L-isoaspartate O-methyltransferase</fullName>
    </recommendedName>
</protein>
<evidence type="ECO:0000313" key="1">
    <source>
        <dbReference type="EMBL" id="KPC59967.1"/>
    </source>
</evidence>
<dbReference type="PATRIC" id="fig|66876.3.peg.7064"/>
<accession>A0A0N1JWE2</accession>
<comment type="caution">
    <text evidence="1">The sequence shown here is derived from an EMBL/GenBank/DDBJ whole genome shotgun (WGS) entry which is preliminary data.</text>
</comment>
<evidence type="ECO:0008006" key="3">
    <source>
        <dbReference type="Google" id="ProtNLM"/>
    </source>
</evidence>
<evidence type="ECO:0000313" key="2">
    <source>
        <dbReference type="Proteomes" id="UP000037982"/>
    </source>
</evidence>
<name>A0A0N1JWE2_9ACTN</name>
<dbReference type="AlphaFoldDB" id="A0A0N1JWE2"/>
<dbReference type="Proteomes" id="UP000037982">
    <property type="component" value="Unassembled WGS sequence"/>
</dbReference>
<proteinExistence type="predicted"/>
<keyword evidence="2" id="KW-1185">Reference proteome</keyword>